<dbReference type="STRING" id="29422.Lbru_2277"/>
<dbReference type="EMBL" id="LNXV01000033">
    <property type="protein sequence ID" value="KTC77985.1"/>
    <property type="molecule type" value="Genomic_DNA"/>
</dbReference>
<evidence type="ECO:0000313" key="2">
    <source>
        <dbReference type="Proteomes" id="UP000054742"/>
    </source>
</evidence>
<sequence>MAMMDTIIQFIPGMFGGVDKLFAIHPSDQERAIHCLNLAFYNSVTLEQFTKLCTDYLCNSGCNKAHIDQQVDRLKKANFNPYNKTSCHTCWLISYEKCVDISVFSGERSLNLKEVINIVDGRKGTNAIKDHINFYVSAVYFDVNQQISFQQRNSEFTRDNFAKPYKKPYADLIVFELNEFYIVARKVRHLKYVDSKKVEFHEVAYDSINRINKLHGICI</sequence>
<dbReference type="RefSeq" id="WP_058442270.1">
    <property type="nucleotide sequence ID" value="NZ_CAAAHU010000018.1"/>
</dbReference>
<protein>
    <submittedName>
        <fullName evidence="1">Uncharacterized protein</fullName>
    </submittedName>
</protein>
<keyword evidence="2" id="KW-1185">Reference proteome</keyword>
<dbReference type="AlphaFoldDB" id="A0A0W0S4I1"/>
<name>A0A0W0S4I1_9GAMM</name>
<dbReference type="Proteomes" id="UP000054742">
    <property type="component" value="Unassembled WGS sequence"/>
</dbReference>
<reference evidence="1 2" key="1">
    <citation type="submission" date="2015-11" db="EMBL/GenBank/DDBJ databases">
        <title>Genomic analysis of 38 Legionella species identifies large and diverse effector repertoires.</title>
        <authorList>
            <person name="Burstein D."/>
            <person name="Amaro F."/>
            <person name="Zusman T."/>
            <person name="Lifshitz Z."/>
            <person name="Cohen O."/>
            <person name="Gilbert J.A."/>
            <person name="Pupko T."/>
            <person name="Shuman H.A."/>
            <person name="Segal G."/>
        </authorList>
    </citation>
    <scope>NUCLEOTIDE SEQUENCE [LARGE SCALE GENOMIC DNA]</scope>
    <source>
        <strain evidence="1 2">ATCC 43878</strain>
    </source>
</reference>
<dbReference type="PATRIC" id="fig|29422.6.peg.2427"/>
<gene>
    <name evidence="1" type="ORF">Lbru_2277</name>
</gene>
<proteinExistence type="predicted"/>
<evidence type="ECO:0000313" key="1">
    <source>
        <dbReference type="EMBL" id="KTC77985.1"/>
    </source>
</evidence>
<organism evidence="1 2">
    <name type="scientific">Legionella brunensis</name>
    <dbReference type="NCBI Taxonomy" id="29422"/>
    <lineage>
        <taxon>Bacteria</taxon>
        <taxon>Pseudomonadati</taxon>
        <taxon>Pseudomonadota</taxon>
        <taxon>Gammaproteobacteria</taxon>
        <taxon>Legionellales</taxon>
        <taxon>Legionellaceae</taxon>
        <taxon>Legionella</taxon>
    </lineage>
</organism>
<accession>A0A0W0S4I1</accession>
<comment type="caution">
    <text evidence="1">The sequence shown here is derived from an EMBL/GenBank/DDBJ whole genome shotgun (WGS) entry which is preliminary data.</text>
</comment>